<evidence type="ECO:0000313" key="4">
    <source>
        <dbReference type="EMBL" id="MFC7081562.1"/>
    </source>
</evidence>
<dbReference type="Gene3D" id="1.10.10.10">
    <property type="entry name" value="Winged helix-like DNA-binding domain superfamily/Winged helix DNA-binding domain"/>
    <property type="match status" value="1"/>
</dbReference>
<dbReference type="Proteomes" id="UP001596407">
    <property type="component" value="Unassembled WGS sequence"/>
</dbReference>
<dbReference type="InterPro" id="IPR007050">
    <property type="entry name" value="HTH_bacterioopsin"/>
</dbReference>
<dbReference type="RefSeq" id="WP_276282230.1">
    <property type="nucleotide sequence ID" value="NZ_CP119809.1"/>
</dbReference>
<sequence length="69" mass="7819">MTERQRAVLRAAYLAGYFEWPRGSTAEELAASMGVSSPTLHNHLRKAQQKVLDAVFDDPDHRVVNDEQH</sequence>
<evidence type="ECO:0000256" key="1">
    <source>
        <dbReference type="ARBA" id="ARBA00023015"/>
    </source>
</evidence>
<protein>
    <submittedName>
        <fullName evidence="4">Helix-turn-helix domain-containing protein</fullName>
    </submittedName>
</protein>
<keyword evidence="5" id="KW-1185">Reference proteome</keyword>
<dbReference type="SUPFAM" id="SSF88659">
    <property type="entry name" value="Sigma3 and sigma4 domains of RNA polymerase sigma factors"/>
    <property type="match status" value="1"/>
</dbReference>
<evidence type="ECO:0000256" key="2">
    <source>
        <dbReference type="ARBA" id="ARBA00023163"/>
    </source>
</evidence>
<evidence type="ECO:0000259" key="3">
    <source>
        <dbReference type="Pfam" id="PF04967"/>
    </source>
</evidence>
<name>A0ABD5WLZ6_9EURY</name>
<organism evidence="4 5">
    <name type="scientific">Halorussus caseinilyticus</name>
    <dbReference type="NCBI Taxonomy" id="3034025"/>
    <lineage>
        <taxon>Archaea</taxon>
        <taxon>Methanobacteriati</taxon>
        <taxon>Methanobacteriota</taxon>
        <taxon>Stenosarchaea group</taxon>
        <taxon>Halobacteria</taxon>
        <taxon>Halobacteriales</taxon>
        <taxon>Haladaptataceae</taxon>
        <taxon>Halorussus</taxon>
    </lineage>
</organism>
<dbReference type="PANTHER" id="PTHR34236">
    <property type="entry name" value="DIMETHYL SULFOXIDE REDUCTASE TRANSCRIPTIONAL ACTIVATOR"/>
    <property type="match status" value="1"/>
</dbReference>
<reference evidence="4 5" key="1">
    <citation type="journal article" date="2019" name="Int. J. Syst. Evol. Microbiol.">
        <title>The Global Catalogue of Microorganisms (GCM) 10K type strain sequencing project: providing services to taxonomists for standard genome sequencing and annotation.</title>
        <authorList>
            <consortium name="The Broad Institute Genomics Platform"/>
            <consortium name="The Broad Institute Genome Sequencing Center for Infectious Disease"/>
            <person name="Wu L."/>
            <person name="Ma J."/>
        </authorList>
    </citation>
    <scope>NUCLEOTIDE SEQUENCE [LARGE SCALE GENOMIC DNA]</scope>
    <source>
        <strain evidence="4 5">DT72</strain>
    </source>
</reference>
<dbReference type="GeneID" id="79305145"/>
<dbReference type="InterPro" id="IPR013324">
    <property type="entry name" value="RNA_pol_sigma_r3/r4-like"/>
</dbReference>
<gene>
    <name evidence="4" type="ORF">ACFQJ6_17075</name>
</gene>
<evidence type="ECO:0000313" key="5">
    <source>
        <dbReference type="Proteomes" id="UP001596407"/>
    </source>
</evidence>
<dbReference type="EMBL" id="JBHSZH010000005">
    <property type="protein sequence ID" value="MFC7081562.1"/>
    <property type="molecule type" value="Genomic_DNA"/>
</dbReference>
<feature type="domain" description="HTH bat-type" evidence="3">
    <location>
        <begin position="1"/>
        <end position="52"/>
    </location>
</feature>
<keyword evidence="2" id="KW-0804">Transcription</keyword>
<keyword evidence="1" id="KW-0805">Transcription regulation</keyword>
<dbReference type="AlphaFoldDB" id="A0ABD5WLZ6"/>
<dbReference type="PANTHER" id="PTHR34236:SF1">
    <property type="entry name" value="DIMETHYL SULFOXIDE REDUCTASE TRANSCRIPTIONAL ACTIVATOR"/>
    <property type="match status" value="1"/>
</dbReference>
<proteinExistence type="predicted"/>
<dbReference type="InterPro" id="IPR036388">
    <property type="entry name" value="WH-like_DNA-bd_sf"/>
</dbReference>
<comment type="caution">
    <text evidence="4">The sequence shown here is derived from an EMBL/GenBank/DDBJ whole genome shotgun (WGS) entry which is preliminary data.</text>
</comment>
<dbReference type="Pfam" id="PF04967">
    <property type="entry name" value="HTH_10"/>
    <property type="match status" value="1"/>
</dbReference>
<accession>A0ABD5WLZ6</accession>